<evidence type="ECO:0000313" key="4">
    <source>
        <dbReference type="Proteomes" id="UP000036987"/>
    </source>
</evidence>
<dbReference type="Pfam" id="PF06697">
    <property type="entry name" value="DUF1191"/>
    <property type="match status" value="1"/>
</dbReference>
<dbReference type="OrthoDB" id="1925347at2759"/>
<name>A0A0K9PH93_ZOSMR</name>
<comment type="caution">
    <text evidence="3">The sequence shown here is derived from an EMBL/GenBank/DDBJ whole genome shotgun (WGS) entry which is preliminary data.</text>
</comment>
<reference evidence="4" key="1">
    <citation type="journal article" date="2016" name="Nature">
        <title>The genome of the seagrass Zostera marina reveals angiosperm adaptation to the sea.</title>
        <authorList>
            <person name="Olsen J.L."/>
            <person name="Rouze P."/>
            <person name="Verhelst B."/>
            <person name="Lin Y.-C."/>
            <person name="Bayer T."/>
            <person name="Collen J."/>
            <person name="Dattolo E."/>
            <person name="De Paoli E."/>
            <person name="Dittami S."/>
            <person name="Maumus F."/>
            <person name="Michel G."/>
            <person name="Kersting A."/>
            <person name="Lauritano C."/>
            <person name="Lohaus R."/>
            <person name="Toepel M."/>
            <person name="Tonon T."/>
            <person name="Vanneste K."/>
            <person name="Amirebrahimi M."/>
            <person name="Brakel J."/>
            <person name="Bostroem C."/>
            <person name="Chovatia M."/>
            <person name="Grimwood J."/>
            <person name="Jenkins J.W."/>
            <person name="Jueterbock A."/>
            <person name="Mraz A."/>
            <person name="Stam W.T."/>
            <person name="Tice H."/>
            <person name="Bornberg-Bauer E."/>
            <person name="Green P.J."/>
            <person name="Pearson G.A."/>
            <person name="Procaccini G."/>
            <person name="Duarte C.M."/>
            <person name="Schmutz J."/>
            <person name="Reusch T.B.H."/>
            <person name="Van de Peer Y."/>
        </authorList>
    </citation>
    <scope>NUCLEOTIDE SEQUENCE [LARGE SCALE GENOMIC DNA]</scope>
    <source>
        <strain evidence="4">cv. Finnish</strain>
    </source>
</reference>
<feature type="signal peptide" evidence="2">
    <location>
        <begin position="1"/>
        <end position="23"/>
    </location>
</feature>
<dbReference type="EMBL" id="LFYR01000845">
    <property type="protein sequence ID" value="KMZ68321.1"/>
    <property type="molecule type" value="Genomic_DNA"/>
</dbReference>
<evidence type="ECO:0000256" key="1">
    <source>
        <dbReference type="SAM" id="Phobius"/>
    </source>
</evidence>
<feature type="chain" id="PRO_5005527919" evidence="2">
    <location>
        <begin position="24"/>
        <end position="306"/>
    </location>
</feature>
<keyword evidence="1" id="KW-0472">Membrane</keyword>
<keyword evidence="1" id="KW-0812">Transmembrane</keyword>
<dbReference type="PANTHER" id="PTHR33512:SF14">
    <property type="entry name" value="EXPRESSED PROTEIN"/>
    <property type="match status" value="1"/>
</dbReference>
<sequence length="306" mass="34204">MDLIRWCAAVIWFLGIIMPEIRSNAKSLDSVRSLDTILQDYAYRAFVYPRTGEVYRANVPSNLSGISLSVVRLRSGSLRTRGMYSFNEFDIPQGVIVVPYVIRLAMVYQNLGNWSSVYYAVPGYTFVTPVIGLFAYNASNISATNLPELNLVPPSTNPISIKFDGLNLLSDENDVKCVHFHVDGSYTLEDLISGERCTVNGHGHFSVAVNSSDLAPSPSPSNESPPVAKKWTENHVWKIIVGVSGGVLVVIIFLFFILWLLRYSRGRKMRKMLKRSESGEELSRQRIGNAQLPVANMVRTRPVLEN</sequence>
<dbReference type="Proteomes" id="UP000036987">
    <property type="component" value="Unassembled WGS sequence"/>
</dbReference>
<evidence type="ECO:0000313" key="3">
    <source>
        <dbReference type="EMBL" id="KMZ68321.1"/>
    </source>
</evidence>
<dbReference type="OMA" id="CFESLPG"/>
<keyword evidence="2" id="KW-0732">Signal</keyword>
<dbReference type="PANTHER" id="PTHR33512">
    <property type="entry name" value="PROTEIN, PUTATIVE (DUF1191)-RELATED"/>
    <property type="match status" value="1"/>
</dbReference>
<gene>
    <name evidence="3" type="ORF">ZOSMA_241G00430</name>
</gene>
<keyword evidence="1" id="KW-1133">Transmembrane helix</keyword>
<organism evidence="3 4">
    <name type="scientific">Zostera marina</name>
    <name type="common">Eelgrass</name>
    <dbReference type="NCBI Taxonomy" id="29655"/>
    <lineage>
        <taxon>Eukaryota</taxon>
        <taxon>Viridiplantae</taxon>
        <taxon>Streptophyta</taxon>
        <taxon>Embryophyta</taxon>
        <taxon>Tracheophyta</taxon>
        <taxon>Spermatophyta</taxon>
        <taxon>Magnoliopsida</taxon>
        <taxon>Liliopsida</taxon>
        <taxon>Zosteraceae</taxon>
        <taxon>Zostera</taxon>
    </lineage>
</organism>
<dbReference type="STRING" id="29655.A0A0K9PH93"/>
<dbReference type="AlphaFoldDB" id="A0A0K9PH93"/>
<accession>A0A0K9PH93</accession>
<evidence type="ECO:0000256" key="2">
    <source>
        <dbReference type="SAM" id="SignalP"/>
    </source>
</evidence>
<keyword evidence="4" id="KW-1185">Reference proteome</keyword>
<proteinExistence type="predicted"/>
<dbReference type="InterPro" id="IPR010605">
    <property type="entry name" value="DUF1191"/>
</dbReference>
<feature type="transmembrane region" description="Helical" evidence="1">
    <location>
        <begin position="236"/>
        <end position="261"/>
    </location>
</feature>
<protein>
    <submittedName>
        <fullName evidence="3">Uncharacterized protein</fullName>
    </submittedName>
</protein>